<name>A0AA42PXU8_9BURK</name>
<sequence>MGNISIQQFVEALAKASPSLAPARMNAPAALRPAPAPMLREEYRDLTPEACRKRLRKVQDEMVKDVTKGRFSDVESREWHALPEKYRAILLLISGFQADDYEQLGAVATRAWQEFTPPERQAVKSEMRGLHAAVQHINALRRGT</sequence>
<evidence type="ECO:0000313" key="2">
    <source>
        <dbReference type="Proteomes" id="UP001161065"/>
    </source>
</evidence>
<dbReference type="Proteomes" id="UP001161065">
    <property type="component" value="Unassembled WGS sequence"/>
</dbReference>
<comment type="caution">
    <text evidence="1">The sequence shown here is derived from an EMBL/GenBank/DDBJ whole genome shotgun (WGS) entry which is preliminary data.</text>
</comment>
<dbReference type="RefSeq" id="WP_280007227.1">
    <property type="nucleotide sequence ID" value="NZ_JAOCEK010000002.1"/>
</dbReference>
<accession>A0AA42PXU8</accession>
<organism evidence="1 2">
    <name type="scientific">Comamonas thiooxydans</name>
    <dbReference type="NCBI Taxonomy" id="363952"/>
    <lineage>
        <taxon>Bacteria</taxon>
        <taxon>Pseudomonadati</taxon>
        <taxon>Pseudomonadota</taxon>
        <taxon>Betaproteobacteria</taxon>
        <taxon>Burkholderiales</taxon>
        <taxon>Comamonadaceae</taxon>
        <taxon>Comamonas</taxon>
    </lineage>
</organism>
<dbReference type="AlphaFoldDB" id="A0AA42PXU8"/>
<protein>
    <submittedName>
        <fullName evidence="1">Uncharacterized protein</fullName>
    </submittedName>
</protein>
<evidence type="ECO:0000313" key="1">
    <source>
        <dbReference type="EMBL" id="MDH1333505.1"/>
    </source>
</evidence>
<dbReference type="EMBL" id="JAOCEK010000002">
    <property type="protein sequence ID" value="MDH1333505.1"/>
    <property type="molecule type" value="Genomic_DNA"/>
</dbReference>
<reference evidence="1" key="1">
    <citation type="submission" date="2022-09" db="EMBL/GenBank/DDBJ databases">
        <title>Intensive care unit water sources are persistently colonized with multi-drug resistant bacteria and are the site of extensive horizontal gene transfer of antibiotic resistance genes.</title>
        <authorList>
            <person name="Diorio-Toth L."/>
        </authorList>
    </citation>
    <scope>NUCLEOTIDE SEQUENCE</scope>
    <source>
        <strain evidence="1">GD03832</strain>
    </source>
</reference>
<proteinExistence type="predicted"/>
<gene>
    <name evidence="1" type="ORF">N5D63_05005</name>
</gene>